<name>A0ACB7T0I5_HYAAI</name>
<comment type="caution">
    <text evidence="1">The sequence shown here is derived from an EMBL/GenBank/DDBJ whole genome shotgun (WGS) entry which is preliminary data.</text>
</comment>
<organism evidence="1 2">
    <name type="scientific">Hyalomma asiaticum</name>
    <name type="common">Tick</name>
    <dbReference type="NCBI Taxonomy" id="266040"/>
    <lineage>
        <taxon>Eukaryota</taxon>
        <taxon>Metazoa</taxon>
        <taxon>Ecdysozoa</taxon>
        <taxon>Arthropoda</taxon>
        <taxon>Chelicerata</taxon>
        <taxon>Arachnida</taxon>
        <taxon>Acari</taxon>
        <taxon>Parasitiformes</taxon>
        <taxon>Ixodida</taxon>
        <taxon>Ixodoidea</taxon>
        <taxon>Ixodidae</taxon>
        <taxon>Hyalomminae</taxon>
        <taxon>Hyalomma</taxon>
    </lineage>
</organism>
<evidence type="ECO:0000313" key="2">
    <source>
        <dbReference type="Proteomes" id="UP000821845"/>
    </source>
</evidence>
<dbReference type="Proteomes" id="UP000821845">
    <property type="component" value="Chromosome 2"/>
</dbReference>
<proteinExistence type="predicted"/>
<protein>
    <submittedName>
        <fullName evidence="1">Uncharacterized protein</fullName>
    </submittedName>
</protein>
<reference evidence="1" key="1">
    <citation type="submission" date="2020-05" db="EMBL/GenBank/DDBJ databases">
        <title>Large-scale comparative analyses of tick genomes elucidate their genetic diversity and vector capacities.</title>
        <authorList>
            <person name="Jia N."/>
            <person name="Wang J."/>
            <person name="Shi W."/>
            <person name="Du L."/>
            <person name="Sun Y."/>
            <person name="Zhan W."/>
            <person name="Jiang J."/>
            <person name="Wang Q."/>
            <person name="Zhang B."/>
            <person name="Ji P."/>
            <person name="Sakyi L.B."/>
            <person name="Cui X."/>
            <person name="Yuan T."/>
            <person name="Jiang B."/>
            <person name="Yang W."/>
            <person name="Lam T.T.-Y."/>
            <person name="Chang Q."/>
            <person name="Ding S."/>
            <person name="Wang X."/>
            <person name="Zhu J."/>
            <person name="Ruan X."/>
            <person name="Zhao L."/>
            <person name="Wei J."/>
            <person name="Que T."/>
            <person name="Du C."/>
            <person name="Cheng J."/>
            <person name="Dai P."/>
            <person name="Han X."/>
            <person name="Huang E."/>
            <person name="Gao Y."/>
            <person name="Liu J."/>
            <person name="Shao H."/>
            <person name="Ye R."/>
            <person name="Li L."/>
            <person name="Wei W."/>
            <person name="Wang X."/>
            <person name="Wang C."/>
            <person name="Yang T."/>
            <person name="Huo Q."/>
            <person name="Li W."/>
            <person name="Guo W."/>
            <person name="Chen H."/>
            <person name="Zhou L."/>
            <person name="Ni X."/>
            <person name="Tian J."/>
            <person name="Zhou Y."/>
            <person name="Sheng Y."/>
            <person name="Liu T."/>
            <person name="Pan Y."/>
            <person name="Xia L."/>
            <person name="Li J."/>
            <person name="Zhao F."/>
            <person name="Cao W."/>
        </authorList>
    </citation>
    <scope>NUCLEOTIDE SEQUENCE</scope>
    <source>
        <strain evidence="1">Hyas-2018</strain>
    </source>
</reference>
<sequence length="224" mass="24765">MEKHARCPLFLDPPRSTRPCRARCRAVPDRIGNSRHWLGREEKATSGDDDEDALLNVRAIVSKASIAGGPTLYLNSGSTLNLTCEVMESPVPPDYVFWYHDARVINYDIQHGVSVQTEKSPRTQSRLLIANAQPHDSGNYSCVPSNAEPASIVVHVLNGEQPALITAEADPQEHEDENESSTVADVPRSAPRRNETAAVHEWDACEFLRKLGQYLTSMGGLFVF</sequence>
<evidence type="ECO:0000313" key="1">
    <source>
        <dbReference type="EMBL" id="KAH6938902.1"/>
    </source>
</evidence>
<gene>
    <name evidence="1" type="ORF">HPB50_014689</name>
</gene>
<dbReference type="EMBL" id="CM023482">
    <property type="protein sequence ID" value="KAH6938902.1"/>
    <property type="molecule type" value="Genomic_DNA"/>
</dbReference>
<accession>A0ACB7T0I5</accession>
<keyword evidence="2" id="KW-1185">Reference proteome</keyword>